<dbReference type="Proteomes" id="UP000886523">
    <property type="component" value="Unassembled WGS sequence"/>
</dbReference>
<dbReference type="EMBL" id="MU128920">
    <property type="protein sequence ID" value="KAF9519122.1"/>
    <property type="molecule type" value="Genomic_DNA"/>
</dbReference>
<sequence>MAGKKLTRNPTPITSHQNLKSSPPKSPPFTLNHSIAEKVLPRALASKSSATKASSPRRPPNSSFPKSDEEMRNPAYLTLKDPKVLNAQELEAGPRGALKGESSVSQGARESDTANLVMEADE</sequence>
<organism evidence="2 3">
    <name type="scientific">Hydnum rufescens UP504</name>
    <dbReference type="NCBI Taxonomy" id="1448309"/>
    <lineage>
        <taxon>Eukaryota</taxon>
        <taxon>Fungi</taxon>
        <taxon>Dikarya</taxon>
        <taxon>Basidiomycota</taxon>
        <taxon>Agaricomycotina</taxon>
        <taxon>Agaricomycetes</taxon>
        <taxon>Cantharellales</taxon>
        <taxon>Hydnaceae</taxon>
        <taxon>Hydnum</taxon>
    </lineage>
</organism>
<feature type="region of interest" description="Disordered" evidence="1">
    <location>
        <begin position="1"/>
        <end position="122"/>
    </location>
</feature>
<evidence type="ECO:0000256" key="1">
    <source>
        <dbReference type="SAM" id="MobiDB-lite"/>
    </source>
</evidence>
<evidence type="ECO:0000313" key="2">
    <source>
        <dbReference type="EMBL" id="KAF9519122.1"/>
    </source>
</evidence>
<proteinExistence type="predicted"/>
<reference evidence="2" key="1">
    <citation type="journal article" date="2020" name="Nat. Commun.">
        <title>Large-scale genome sequencing of mycorrhizal fungi provides insights into the early evolution of symbiotic traits.</title>
        <authorList>
            <person name="Miyauchi S."/>
            <person name="Kiss E."/>
            <person name="Kuo A."/>
            <person name="Drula E."/>
            <person name="Kohler A."/>
            <person name="Sanchez-Garcia M."/>
            <person name="Morin E."/>
            <person name="Andreopoulos B."/>
            <person name="Barry K.W."/>
            <person name="Bonito G."/>
            <person name="Buee M."/>
            <person name="Carver A."/>
            <person name="Chen C."/>
            <person name="Cichocki N."/>
            <person name="Clum A."/>
            <person name="Culley D."/>
            <person name="Crous P.W."/>
            <person name="Fauchery L."/>
            <person name="Girlanda M."/>
            <person name="Hayes R.D."/>
            <person name="Keri Z."/>
            <person name="LaButti K."/>
            <person name="Lipzen A."/>
            <person name="Lombard V."/>
            <person name="Magnuson J."/>
            <person name="Maillard F."/>
            <person name="Murat C."/>
            <person name="Nolan M."/>
            <person name="Ohm R.A."/>
            <person name="Pangilinan J."/>
            <person name="Pereira M.F."/>
            <person name="Perotto S."/>
            <person name="Peter M."/>
            <person name="Pfister S."/>
            <person name="Riley R."/>
            <person name="Sitrit Y."/>
            <person name="Stielow J.B."/>
            <person name="Szollosi G."/>
            <person name="Zifcakova L."/>
            <person name="Stursova M."/>
            <person name="Spatafora J.W."/>
            <person name="Tedersoo L."/>
            <person name="Vaario L.M."/>
            <person name="Yamada A."/>
            <person name="Yan M."/>
            <person name="Wang P."/>
            <person name="Xu J."/>
            <person name="Bruns T."/>
            <person name="Baldrian P."/>
            <person name="Vilgalys R."/>
            <person name="Dunand C."/>
            <person name="Henrissat B."/>
            <person name="Grigoriev I.V."/>
            <person name="Hibbett D."/>
            <person name="Nagy L.G."/>
            <person name="Martin F.M."/>
        </authorList>
    </citation>
    <scope>NUCLEOTIDE SEQUENCE</scope>
    <source>
        <strain evidence="2">UP504</strain>
    </source>
</reference>
<feature type="compositionally biased region" description="Polar residues" evidence="1">
    <location>
        <begin position="8"/>
        <end position="33"/>
    </location>
</feature>
<dbReference type="AlphaFoldDB" id="A0A9P6B817"/>
<gene>
    <name evidence="2" type="ORF">BS47DRAFT_1388537</name>
</gene>
<evidence type="ECO:0000313" key="3">
    <source>
        <dbReference type="Proteomes" id="UP000886523"/>
    </source>
</evidence>
<feature type="compositionally biased region" description="Low complexity" evidence="1">
    <location>
        <begin position="42"/>
        <end position="65"/>
    </location>
</feature>
<protein>
    <submittedName>
        <fullName evidence="2">Uncharacterized protein</fullName>
    </submittedName>
</protein>
<comment type="caution">
    <text evidence="2">The sequence shown here is derived from an EMBL/GenBank/DDBJ whole genome shotgun (WGS) entry which is preliminary data.</text>
</comment>
<accession>A0A9P6B817</accession>
<name>A0A9P6B817_9AGAM</name>
<keyword evidence="3" id="KW-1185">Reference proteome</keyword>